<evidence type="ECO:0000313" key="2">
    <source>
        <dbReference type="Proteomes" id="UP000199274"/>
    </source>
</evidence>
<accession>A0A1G7XCS0</accession>
<reference evidence="2" key="1">
    <citation type="submission" date="2016-10" db="EMBL/GenBank/DDBJ databases">
        <authorList>
            <person name="Varghese N."/>
            <person name="Submissions S."/>
        </authorList>
    </citation>
    <scope>NUCLEOTIDE SEQUENCE [LARGE SCALE GENOMIC DNA]</scope>
    <source>
        <strain evidence="2">CGMCC 1.2747</strain>
    </source>
</reference>
<keyword evidence="2" id="KW-1185">Reference proteome</keyword>
<dbReference type="EMBL" id="FNDB01000002">
    <property type="protein sequence ID" value="SDG82075.1"/>
    <property type="molecule type" value="Genomic_DNA"/>
</dbReference>
<name>A0A1G7XCS0_9FLAO</name>
<gene>
    <name evidence="1" type="ORF">SAMN04488062_102262</name>
</gene>
<proteinExistence type="predicted"/>
<dbReference type="STRING" id="178355.SAMN04488062_102262"/>
<organism evidence="1 2">
    <name type="scientific">Flavobacterium omnivorum</name>
    <dbReference type="NCBI Taxonomy" id="178355"/>
    <lineage>
        <taxon>Bacteria</taxon>
        <taxon>Pseudomonadati</taxon>
        <taxon>Bacteroidota</taxon>
        <taxon>Flavobacteriia</taxon>
        <taxon>Flavobacteriales</taxon>
        <taxon>Flavobacteriaceae</taxon>
        <taxon>Flavobacterium</taxon>
    </lineage>
</organism>
<protein>
    <submittedName>
        <fullName evidence="1">Uncharacterized protein</fullName>
    </submittedName>
</protein>
<dbReference type="Proteomes" id="UP000199274">
    <property type="component" value="Unassembled WGS sequence"/>
</dbReference>
<evidence type="ECO:0000313" key="1">
    <source>
        <dbReference type="EMBL" id="SDG82075.1"/>
    </source>
</evidence>
<dbReference type="AlphaFoldDB" id="A0A1G7XCS0"/>
<sequence length="195" mass="23330">MKALIISGMDNETIISVEINESFLYHLHIGIQNTNELKTKMEGYPILNIENSGFIRYSTYKLRKVFSQELEEGNTKLPEDGIEYLLVDQNENIVFTEDQNIFLNWKVIEYSFDYYDDPIYDKYFKNLEQVETTFENCRIIIEDGSFFINLYDMPAFIDDLLGNEINYTDFEKEIKEEINLNYKPIKKKYFYQNKE</sequence>
<dbReference type="RefSeq" id="WP_091255207.1">
    <property type="nucleotide sequence ID" value="NZ_FNDB01000002.1"/>
</dbReference>